<feature type="binding site" evidence="19">
    <location>
        <position position="835"/>
    </location>
    <ligand>
        <name>ATP</name>
        <dbReference type="ChEBI" id="CHEBI:30616"/>
        <label>2</label>
    </ligand>
</feature>
<feature type="binding site" evidence="19">
    <location>
        <position position="792"/>
    </location>
    <ligand>
        <name>ATP</name>
        <dbReference type="ChEBI" id="CHEBI:30616"/>
        <label>2</label>
    </ligand>
</feature>
<dbReference type="Pfam" id="PF02786">
    <property type="entry name" value="CPSase_L_D2"/>
    <property type="match status" value="2"/>
</dbReference>
<protein>
    <recommendedName>
        <fullName evidence="19">Carbamoyl phosphate synthase large chain</fullName>
        <ecNumber evidence="19">6.3.4.16</ecNumber>
        <ecNumber evidence="19">6.3.5.5</ecNumber>
    </recommendedName>
    <alternativeName>
        <fullName evidence="19">Carbamoyl phosphate synthetase ammonia chain</fullName>
    </alternativeName>
</protein>
<evidence type="ECO:0000256" key="5">
    <source>
        <dbReference type="ARBA" id="ARBA00022571"/>
    </source>
</evidence>
<comment type="pathway">
    <text evidence="2 19">Pyrimidine metabolism; UMP biosynthesis via de novo pathway; (S)-dihydroorotate from bicarbonate: step 1/3.</text>
</comment>
<dbReference type="SUPFAM" id="SSF52440">
    <property type="entry name" value="PreATP-grasp domain"/>
    <property type="match status" value="2"/>
</dbReference>
<feature type="binding site" evidence="19">
    <location>
        <position position="300"/>
    </location>
    <ligand>
        <name>Mg(2+)</name>
        <dbReference type="ChEBI" id="CHEBI:18420"/>
        <label>1</label>
    </ligand>
</feature>
<comment type="pathway">
    <text evidence="3 19">Amino-acid biosynthesis; L-arginine biosynthesis; carbamoyl phosphate from bicarbonate: step 1/1.</text>
</comment>
<dbReference type="EMBL" id="CP060822">
    <property type="protein sequence ID" value="QNP28970.1"/>
    <property type="molecule type" value="Genomic_DNA"/>
</dbReference>
<reference evidence="22 23" key="1">
    <citation type="submission" date="2020-08" db="EMBL/GenBank/DDBJ databases">
        <title>Complete genome sequence of Raphidiopsis curvispora isolated from drinking water reservoir in South Korea.</title>
        <authorList>
            <person name="Jeong J."/>
        </authorList>
    </citation>
    <scope>NUCLEOTIDE SEQUENCE [LARGE SCALE GENOMIC DNA]</scope>
    <source>
        <strain evidence="22 23">GIHE-G1</strain>
    </source>
</reference>
<dbReference type="InterPro" id="IPR006275">
    <property type="entry name" value="CPSase_lsu"/>
</dbReference>
<comment type="caution">
    <text evidence="19">Lacks conserved residue(s) required for the propagation of feature annotation.</text>
</comment>
<dbReference type="InterPro" id="IPR036914">
    <property type="entry name" value="MGS-like_dom_sf"/>
</dbReference>
<dbReference type="Gene3D" id="3.30.470.20">
    <property type="entry name" value="ATP-grasp fold, B domain"/>
    <property type="match status" value="2"/>
</dbReference>
<evidence type="ECO:0000256" key="2">
    <source>
        <dbReference type="ARBA" id="ARBA00004812"/>
    </source>
</evidence>
<dbReference type="Proteomes" id="UP000516013">
    <property type="component" value="Chromosome"/>
</dbReference>
<dbReference type="HAMAP" id="MF_01210_B">
    <property type="entry name" value="CPSase_L_chain_B"/>
    <property type="match status" value="1"/>
</dbReference>
<evidence type="ECO:0000256" key="16">
    <source>
        <dbReference type="ARBA" id="ARBA00048816"/>
    </source>
</evidence>
<evidence type="ECO:0000256" key="3">
    <source>
        <dbReference type="ARBA" id="ARBA00005077"/>
    </source>
</evidence>
<dbReference type="FunFam" id="3.40.50.20:FF:000001">
    <property type="entry name" value="Carbamoyl-phosphate synthase large chain"/>
    <property type="match status" value="1"/>
</dbReference>
<keyword evidence="11 19" id="KW-0067">ATP-binding</keyword>
<dbReference type="Gene3D" id="1.10.1030.10">
    <property type="entry name" value="Carbamoyl-phosphate synthetase, large subunit oligomerisation domain"/>
    <property type="match status" value="1"/>
</dbReference>
<dbReference type="FunFam" id="3.40.50.20:FF:000003">
    <property type="entry name" value="Carbamoyl-phosphate synthase large chain"/>
    <property type="match status" value="1"/>
</dbReference>
<evidence type="ECO:0000256" key="8">
    <source>
        <dbReference type="ARBA" id="ARBA00022723"/>
    </source>
</evidence>
<dbReference type="PROSITE" id="PS50975">
    <property type="entry name" value="ATP_GRASP"/>
    <property type="match status" value="2"/>
</dbReference>
<dbReference type="FunFam" id="1.10.1030.10:FF:000002">
    <property type="entry name" value="Carbamoyl-phosphate synthase large chain"/>
    <property type="match status" value="1"/>
</dbReference>
<feature type="binding site" evidence="19">
    <location>
        <position position="766"/>
    </location>
    <ligand>
        <name>ATP</name>
        <dbReference type="ChEBI" id="CHEBI:30616"/>
        <label>2</label>
    </ligand>
</feature>
<evidence type="ECO:0000256" key="14">
    <source>
        <dbReference type="ARBA" id="ARBA00023211"/>
    </source>
</evidence>
<evidence type="ECO:0000259" key="21">
    <source>
        <dbReference type="PROSITE" id="PS51855"/>
    </source>
</evidence>
<dbReference type="GO" id="GO:0006526">
    <property type="term" value="P:L-arginine biosynthetic process"/>
    <property type="evidence" value="ECO:0007669"/>
    <property type="project" value="UniProtKB-UniRule"/>
</dbReference>
<dbReference type="InterPro" id="IPR011761">
    <property type="entry name" value="ATP-grasp"/>
</dbReference>
<dbReference type="GO" id="GO:0004088">
    <property type="term" value="F:carbamoyl-phosphate synthase (glutamine-hydrolyzing) activity"/>
    <property type="evidence" value="ECO:0007669"/>
    <property type="project" value="UniProtKB-UniRule"/>
</dbReference>
<evidence type="ECO:0000313" key="23">
    <source>
        <dbReference type="Proteomes" id="UP000516013"/>
    </source>
</evidence>
<feature type="binding site" evidence="19">
    <location>
        <position position="300"/>
    </location>
    <ligand>
        <name>Mn(2+)</name>
        <dbReference type="ChEBI" id="CHEBI:29035"/>
        <label>1</label>
    </ligand>
</feature>
<feature type="binding site" evidence="19">
    <location>
        <position position="300"/>
    </location>
    <ligand>
        <name>Mn(2+)</name>
        <dbReference type="ChEBI" id="CHEBI:29035"/>
        <label>2</label>
    </ligand>
</feature>
<feature type="binding site" evidence="19">
    <location>
        <position position="835"/>
    </location>
    <ligand>
        <name>Mn(2+)</name>
        <dbReference type="ChEBI" id="CHEBI:29035"/>
        <label>3</label>
    </ligand>
</feature>
<evidence type="ECO:0000256" key="18">
    <source>
        <dbReference type="ARBA" id="ARBA00062056"/>
    </source>
</evidence>
<accession>A0A7H0EYV4</accession>
<dbReference type="PROSITE" id="PS00866">
    <property type="entry name" value="CPSASE_1"/>
    <property type="match status" value="2"/>
</dbReference>
<feature type="binding site" evidence="19">
    <location>
        <position position="244"/>
    </location>
    <ligand>
        <name>ATP</name>
        <dbReference type="ChEBI" id="CHEBI:30616"/>
        <label>1</label>
    </ligand>
</feature>
<keyword evidence="13 19" id="KW-0665">Pyrimidine biosynthesis</keyword>
<keyword evidence="12" id="KW-0460">Magnesium</keyword>
<evidence type="ECO:0000256" key="15">
    <source>
        <dbReference type="ARBA" id="ARBA00047359"/>
    </source>
</evidence>
<dbReference type="EC" id="6.3.5.5" evidence="19"/>
<evidence type="ECO:0000256" key="11">
    <source>
        <dbReference type="ARBA" id="ARBA00022840"/>
    </source>
</evidence>
<evidence type="ECO:0000256" key="1">
    <source>
        <dbReference type="ARBA" id="ARBA00001936"/>
    </source>
</evidence>
<dbReference type="NCBIfam" id="NF009455">
    <property type="entry name" value="PRK12815.1"/>
    <property type="match status" value="1"/>
</dbReference>
<keyword evidence="14" id="KW-0464">Manganese</keyword>
<feature type="binding site" evidence="19">
    <location>
        <position position="242"/>
    </location>
    <ligand>
        <name>ATP</name>
        <dbReference type="ChEBI" id="CHEBI:30616"/>
        <label>1</label>
    </ligand>
</feature>
<feature type="binding site" evidence="19">
    <location>
        <position position="302"/>
    </location>
    <ligand>
        <name>Mg(2+)</name>
        <dbReference type="ChEBI" id="CHEBI:18420"/>
        <label>2</label>
    </ligand>
</feature>
<feature type="binding site" evidence="19">
    <location>
        <position position="286"/>
    </location>
    <ligand>
        <name>ATP</name>
        <dbReference type="ChEBI" id="CHEBI:30616"/>
        <label>1</label>
    </ligand>
</feature>
<dbReference type="InterPro" id="IPR016185">
    <property type="entry name" value="PreATP-grasp_dom_sf"/>
</dbReference>
<dbReference type="SUPFAM" id="SSF56059">
    <property type="entry name" value="Glutathione synthetase ATP-binding domain-like"/>
    <property type="match status" value="2"/>
</dbReference>
<feature type="domain" description="MGS-like" evidence="21">
    <location>
        <begin position="948"/>
        <end position="1083"/>
    </location>
</feature>
<organism evidence="22 23">
    <name type="scientific">Cylindrospermopsis curvispora GIHE-G1</name>
    <dbReference type="NCBI Taxonomy" id="2666332"/>
    <lineage>
        <taxon>Bacteria</taxon>
        <taxon>Bacillati</taxon>
        <taxon>Cyanobacteriota</taxon>
        <taxon>Cyanophyceae</taxon>
        <taxon>Nostocales</taxon>
        <taxon>Aphanizomenonaceae</taxon>
        <taxon>Cylindrospermopsis</taxon>
    </lineage>
</organism>
<dbReference type="SUPFAM" id="SSF52335">
    <property type="entry name" value="Methylglyoxal synthase-like"/>
    <property type="match status" value="1"/>
</dbReference>
<evidence type="ECO:0000256" key="13">
    <source>
        <dbReference type="ARBA" id="ARBA00022975"/>
    </source>
</evidence>
<keyword evidence="8" id="KW-0479">Metal-binding</keyword>
<comment type="cofactor">
    <cofactor evidence="19">
        <name>Mg(2+)</name>
        <dbReference type="ChEBI" id="CHEBI:18420"/>
    </cofactor>
    <cofactor evidence="19">
        <name>Mn(2+)</name>
        <dbReference type="ChEBI" id="CHEBI:29035"/>
    </cofactor>
    <text evidence="19">Binds 4 Mg(2+) or Mn(2+) ions per subunit.</text>
</comment>
<feature type="binding site" evidence="19">
    <location>
        <position position="209"/>
    </location>
    <ligand>
        <name>ATP</name>
        <dbReference type="ChEBI" id="CHEBI:30616"/>
        <label>1</label>
    </ligand>
</feature>
<feature type="binding site" evidence="19">
    <location>
        <position position="300"/>
    </location>
    <ligand>
        <name>Mg(2+)</name>
        <dbReference type="ChEBI" id="CHEBI:18420"/>
        <label>2</label>
    </ligand>
</feature>
<comment type="cofactor">
    <cofactor evidence="1">
        <name>Mn(2+)</name>
        <dbReference type="ChEBI" id="CHEBI:29035"/>
    </cofactor>
</comment>
<feature type="binding site" evidence="19">
    <location>
        <position position="795"/>
    </location>
    <ligand>
        <name>ATP</name>
        <dbReference type="ChEBI" id="CHEBI:30616"/>
        <label>2</label>
    </ligand>
</feature>
<dbReference type="Pfam" id="PF02142">
    <property type="entry name" value="MGS"/>
    <property type="match status" value="1"/>
</dbReference>
<feature type="binding site" evidence="19">
    <location>
        <position position="852"/>
    </location>
    <ligand>
        <name>ATP</name>
        <dbReference type="ChEBI" id="CHEBI:30616"/>
        <label>2</label>
    </ligand>
</feature>
<dbReference type="InterPro" id="IPR033937">
    <property type="entry name" value="MGS_CPS_CarB"/>
</dbReference>
<dbReference type="PROSITE" id="PS51855">
    <property type="entry name" value="MGS"/>
    <property type="match status" value="1"/>
</dbReference>
<evidence type="ECO:0000256" key="17">
    <source>
        <dbReference type="ARBA" id="ARBA00057223"/>
    </source>
</evidence>
<keyword evidence="9 19" id="KW-0677">Repeat</keyword>
<dbReference type="GO" id="GO:0046872">
    <property type="term" value="F:metal ion binding"/>
    <property type="evidence" value="ECO:0007669"/>
    <property type="project" value="UniProtKB-KW"/>
</dbReference>
<feature type="binding site" evidence="19">
    <location>
        <position position="216"/>
    </location>
    <ligand>
        <name>ATP</name>
        <dbReference type="ChEBI" id="CHEBI:30616"/>
        <label>1</label>
    </ligand>
</feature>
<evidence type="ECO:0000256" key="9">
    <source>
        <dbReference type="ARBA" id="ARBA00022737"/>
    </source>
</evidence>
<name>A0A7H0EYV4_9CYAN</name>
<evidence type="ECO:0000256" key="10">
    <source>
        <dbReference type="ARBA" id="ARBA00022741"/>
    </source>
</evidence>
<feature type="binding site" evidence="19">
    <location>
        <position position="286"/>
    </location>
    <ligand>
        <name>Mn(2+)</name>
        <dbReference type="ChEBI" id="CHEBI:29035"/>
        <label>1</label>
    </ligand>
</feature>
<dbReference type="GO" id="GO:0005524">
    <property type="term" value="F:ATP binding"/>
    <property type="evidence" value="ECO:0007669"/>
    <property type="project" value="UniProtKB-UniRule"/>
</dbReference>
<sequence>MPRRQDIHKILLLGSGPIVIGQACEFDYSGTQACKALREEGFEVVLVNSNPATIMTDPETADRTYIEPLTPEMVAKVIAKERPDALLPTMGGQTALNIAVALAKNGVLEEYNVELIGAKLPAIEKAEDRKLFNDAMEKIGVNVCPSGTASSLEESKAIAQRIGSYPLIIRPAFTMGGTGGGIAYNKEEFELMAQVGIDASPVSQILIDQSLLGWKEYELEVMRDLADNVVIICSIENLDPMGIHTGDSITVAPAQTLTDKEYQRLRDMAIKIIREIGVETGGSNIQFAVNPVNGDVVVIEMNPRVSRSSALASKATGFPIAKMAAKLAVGYTLDEIKNDITKKTPASFEPTIDYVVTKIPRFAFEKFPGSDPVLTTQMKSVGEAMAIGRTFNESFQKALRSLETGRAGWGADKAEKLPSGEQVRAQLRTPNPERIFALRHAMQLGLSNEEIYELTAIDPWFLDKLHQILETEKFLKRTPLQQLTKVQMYEVKRNGFSDRQIAFCTKTKEDEVRAYRKQLGVIPVYKTVDTCAAEFEAFTPYYYSTYEEETEILPTDKPKVMILGGGPNRIGQGIEFDYCCCHAAYALKSANYETIMVNSNPETVSTDYDTSDRLYFEPLTKEDVLNIIEAENPVGIIVQFGGQTPLKLAVPLQEYLQKSPSSVTRIWGTSPDSIDMAENRERFEKILQELKIAQPANGIARSYEDALIVAKRIGYPVVVRPSYVLGGRAMEIVYSDSELERYMSFAVQVEPEHPILIDKFLENAIEVDVDAIADHQGRVVIGGIMEHIEQAGIHSGDSACSLPSISLSPAVLNQIRTWTVQLAKALSVVGLMNIQFAVVGASSYSPQVYILEANPRASRTVPFVSKATGVPLAKLASLIMSGKTLEELNFTQEVIPQHIAVKEAVLPFNKFPGTDTLLGPEMRSTGEVMGIDVDFGRAFAKAEMGAGEKLPLQGTVFVSMSDRDKSLVVEVIKEFIQLGFKVIATQGTSEFLREQGLKIETILKLHEGRPHVLDAIKNRQIQLIINTPSGQEARTDGQLIRRTALGYKIPIITTIAGAKATVAAIRSLQNINLDVKTIQEYSF</sequence>
<keyword evidence="5 19" id="KW-0055">Arginine biosynthesis</keyword>
<feature type="binding site" evidence="19">
    <location>
        <position position="129"/>
    </location>
    <ligand>
        <name>ATP</name>
        <dbReference type="ChEBI" id="CHEBI:30616"/>
        <label>1</label>
    </ligand>
</feature>
<feature type="binding site" evidence="19">
    <location>
        <position position="854"/>
    </location>
    <ligand>
        <name>Mn(2+)</name>
        <dbReference type="ChEBI" id="CHEBI:29035"/>
        <label>4</label>
    </ligand>
</feature>
<dbReference type="EC" id="6.3.4.16" evidence="19"/>
<comment type="subunit">
    <text evidence="18 19">Composed of two chains; the small (or glutamine) chain promotes the hydrolysis of glutamine to ammonia, which is used by the large (or ammonia) chain to synthesize carbamoyl phosphate. Tetramer of heterodimers (alpha,beta)4.</text>
</comment>
<dbReference type="FunFam" id="3.30.1490.20:FF:000001">
    <property type="entry name" value="Carbamoyl-phosphate synthase large chain"/>
    <property type="match status" value="1"/>
</dbReference>
<dbReference type="InterPro" id="IPR011607">
    <property type="entry name" value="MGS-like_dom"/>
</dbReference>
<dbReference type="RefSeq" id="WP_096544948.1">
    <property type="nucleotide sequence ID" value="NZ_CP060822.1"/>
</dbReference>
<dbReference type="Gene3D" id="3.40.50.20">
    <property type="match status" value="2"/>
</dbReference>
<feature type="binding site" evidence="19">
    <location>
        <position position="759"/>
    </location>
    <ligand>
        <name>ATP</name>
        <dbReference type="ChEBI" id="CHEBI:30616"/>
        <label>2</label>
    </ligand>
</feature>
<feature type="binding site" evidence="19">
    <location>
        <position position="286"/>
    </location>
    <ligand>
        <name>Mg(2+)</name>
        <dbReference type="ChEBI" id="CHEBI:18420"/>
        <label>1</label>
    </ligand>
</feature>
<gene>
    <name evidence="19 22" type="primary">carB</name>
    <name evidence="22" type="ORF">IAR63_14075</name>
</gene>
<dbReference type="AlphaFoldDB" id="A0A7H0EYV4"/>
<dbReference type="UniPathway" id="UPA00068">
    <property type="reaction ID" value="UER00171"/>
</dbReference>
<feature type="region of interest" description="Carboxyphosphate synthetic domain" evidence="19">
    <location>
        <begin position="1"/>
        <end position="403"/>
    </location>
</feature>
<dbReference type="GO" id="GO:0044205">
    <property type="term" value="P:'de novo' UMP biosynthetic process"/>
    <property type="evidence" value="ECO:0007669"/>
    <property type="project" value="UniProtKB-UniRule"/>
</dbReference>
<evidence type="ECO:0000256" key="6">
    <source>
        <dbReference type="ARBA" id="ARBA00022598"/>
    </source>
</evidence>
<dbReference type="PANTHER" id="PTHR11405">
    <property type="entry name" value="CARBAMOYLTRANSFERASE FAMILY MEMBER"/>
    <property type="match status" value="1"/>
</dbReference>
<dbReference type="KEGG" id="ccur:IAR63_14075"/>
<dbReference type="InterPro" id="IPR036897">
    <property type="entry name" value="CarbamoylP_synth_lsu_oligo_sf"/>
</dbReference>
<dbReference type="HAMAP" id="MF_01210_A">
    <property type="entry name" value="CPSase_L_chain_A"/>
    <property type="match status" value="1"/>
</dbReference>
<dbReference type="FunFam" id="3.30.470.20:FF:000007">
    <property type="entry name" value="Carbamoyl-phosphate synthase large chain"/>
    <property type="match status" value="1"/>
</dbReference>
<dbReference type="SUPFAM" id="SSF48108">
    <property type="entry name" value="Carbamoyl phosphate synthetase, large subunit connection domain"/>
    <property type="match status" value="1"/>
</dbReference>
<dbReference type="InterPro" id="IPR005483">
    <property type="entry name" value="CPSase_dom"/>
</dbReference>
<dbReference type="SMART" id="SM01096">
    <property type="entry name" value="CPSase_L_D3"/>
    <property type="match status" value="1"/>
</dbReference>
<comment type="similarity">
    <text evidence="4 19">Belongs to the CarB family.</text>
</comment>
<comment type="catalytic activity">
    <reaction evidence="15 19">
        <text>hydrogencarbonate + NH4(+) + 2 ATP = carbamoyl phosphate + 2 ADP + phosphate + 2 H(+)</text>
        <dbReference type="Rhea" id="RHEA:18029"/>
        <dbReference type="ChEBI" id="CHEBI:15378"/>
        <dbReference type="ChEBI" id="CHEBI:17544"/>
        <dbReference type="ChEBI" id="CHEBI:28938"/>
        <dbReference type="ChEBI" id="CHEBI:30616"/>
        <dbReference type="ChEBI" id="CHEBI:43474"/>
        <dbReference type="ChEBI" id="CHEBI:58228"/>
        <dbReference type="ChEBI" id="CHEBI:456216"/>
        <dbReference type="EC" id="6.3.4.16"/>
    </reaction>
</comment>
<feature type="binding site" evidence="19">
    <location>
        <position position="852"/>
    </location>
    <ligand>
        <name>Mg(2+)</name>
        <dbReference type="ChEBI" id="CHEBI:18420"/>
        <label>3</label>
    </ligand>
</feature>
<comment type="function">
    <text evidence="17 19">Large subunit of the glutamine-dependent carbamoyl phosphate synthetase (CPSase). CPSase catalyzes the formation of carbamoyl phosphate from the ammonia moiety of glutamine, carbonate, and phosphate donated by ATP, constituting the first step of 2 biosynthetic pathways, one leading to arginine and/or urea and the other to pyrimidine nucleotides. The large subunit (synthetase) binds the substrates ammonia (free or transferred from glutamine from the small subunit), hydrogencarbonate and ATP and carries out an ATP-coupled ligase reaction, activating hydrogencarbonate by forming carboxy phosphate which reacts with ammonia to form carbamoyl phosphate.</text>
</comment>
<dbReference type="SMART" id="SM00851">
    <property type="entry name" value="MGS"/>
    <property type="match status" value="1"/>
</dbReference>
<comment type="domain">
    <text evidence="19">The large subunit is composed of 2 ATP-grasp domains that are involved in binding the 2 ATP molecules needed for carbamoyl phosphate synthesis. The N-terminal ATP-grasp domain (referred to as the carboxyphosphate synthetic component) catalyzes the ATP-dependent phosphorylation of hydrogencarbonate to carboxyphosphate and the subsequent nucleophilic attack by ammonia to form a carbamate intermediate. The C-terminal ATP-grasp domain (referred to as the carbamoyl phosphate synthetic component) then catalyzes the phosphorylation of carbamate with the second ATP to form the end product carbamoyl phosphate. The reactive and unstable enzyme intermediates are sequentially channeled from one active site to the next through the interior of the protein over a distance of at least 96 A.</text>
</comment>
<feature type="binding site" evidence="19">
    <location>
        <position position="243"/>
    </location>
    <ligand>
        <name>ATP</name>
        <dbReference type="ChEBI" id="CHEBI:30616"/>
        <label>1</label>
    </ligand>
</feature>
<evidence type="ECO:0000256" key="4">
    <source>
        <dbReference type="ARBA" id="ARBA00009799"/>
    </source>
</evidence>
<feature type="binding site" evidence="19">
    <location>
        <position position="170"/>
    </location>
    <ligand>
        <name>ATP</name>
        <dbReference type="ChEBI" id="CHEBI:30616"/>
        <label>1</label>
    </ligand>
</feature>
<feature type="binding site" evidence="19">
    <location>
        <position position="852"/>
    </location>
    <ligand>
        <name>Mn(2+)</name>
        <dbReference type="ChEBI" id="CHEBI:29035"/>
        <label>3</label>
    </ligand>
</feature>
<feature type="region of interest" description="Allosteric domain" evidence="19">
    <location>
        <begin position="948"/>
        <end position="1083"/>
    </location>
</feature>
<dbReference type="PROSITE" id="PS51257">
    <property type="entry name" value="PROKAR_LIPOPROTEIN"/>
    <property type="match status" value="1"/>
</dbReference>
<feature type="binding site" evidence="19">
    <location>
        <position position="794"/>
    </location>
    <ligand>
        <name>ATP</name>
        <dbReference type="ChEBI" id="CHEBI:30616"/>
        <label>2</label>
    </ligand>
</feature>
<dbReference type="GO" id="GO:0005737">
    <property type="term" value="C:cytoplasm"/>
    <property type="evidence" value="ECO:0007669"/>
    <property type="project" value="TreeGrafter"/>
</dbReference>
<evidence type="ECO:0000256" key="7">
    <source>
        <dbReference type="ARBA" id="ARBA00022605"/>
    </source>
</evidence>
<dbReference type="InterPro" id="IPR005479">
    <property type="entry name" value="CPAse_ATP-bd"/>
</dbReference>
<feature type="binding site" evidence="19">
    <location>
        <position position="211"/>
    </location>
    <ligand>
        <name>ATP</name>
        <dbReference type="ChEBI" id="CHEBI:30616"/>
        <label>1</label>
    </ligand>
</feature>
<dbReference type="PANTHER" id="PTHR11405:SF53">
    <property type="entry name" value="CARBAMOYL-PHOSPHATE SYNTHASE [AMMONIA], MITOCHONDRIAL"/>
    <property type="match status" value="1"/>
</dbReference>
<dbReference type="Pfam" id="PF02787">
    <property type="entry name" value="CPSase_L_D3"/>
    <property type="match status" value="1"/>
</dbReference>
<dbReference type="InterPro" id="IPR005480">
    <property type="entry name" value="CPSase_lsu_oligo"/>
</dbReference>
<comment type="catalytic activity">
    <reaction evidence="16 19">
        <text>hydrogencarbonate + L-glutamine + 2 ATP + H2O = carbamoyl phosphate + L-glutamate + 2 ADP + phosphate + 2 H(+)</text>
        <dbReference type="Rhea" id="RHEA:18633"/>
        <dbReference type="ChEBI" id="CHEBI:15377"/>
        <dbReference type="ChEBI" id="CHEBI:15378"/>
        <dbReference type="ChEBI" id="CHEBI:17544"/>
        <dbReference type="ChEBI" id="CHEBI:29985"/>
        <dbReference type="ChEBI" id="CHEBI:30616"/>
        <dbReference type="ChEBI" id="CHEBI:43474"/>
        <dbReference type="ChEBI" id="CHEBI:58228"/>
        <dbReference type="ChEBI" id="CHEBI:58359"/>
        <dbReference type="ChEBI" id="CHEBI:456216"/>
        <dbReference type="EC" id="6.3.5.5"/>
    </reaction>
</comment>
<feature type="binding site" evidence="19">
    <location>
        <position position="852"/>
    </location>
    <ligand>
        <name>Mg(2+)</name>
        <dbReference type="ChEBI" id="CHEBI:18420"/>
        <label>4</label>
    </ligand>
</feature>
<dbReference type="CDD" id="cd01424">
    <property type="entry name" value="MGS_CPS_II"/>
    <property type="match status" value="1"/>
</dbReference>
<feature type="binding site" evidence="19">
    <location>
        <position position="852"/>
    </location>
    <ligand>
        <name>Mn(2+)</name>
        <dbReference type="ChEBI" id="CHEBI:29035"/>
        <label>4</label>
    </ligand>
</feature>
<keyword evidence="23" id="KW-1185">Reference proteome</keyword>
<feature type="binding site" evidence="19">
    <location>
        <position position="302"/>
    </location>
    <ligand>
        <name>Mn(2+)</name>
        <dbReference type="ChEBI" id="CHEBI:29035"/>
        <label>2</label>
    </ligand>
</feature>
<feature type="domain" description="ATP-grasp" evidence="20">
    <location>
        <begin position="133"/>
        <end position="329"/>
    </location>
</feature>
<keyword evidence="6 19" id="KW-0436">Ligase</keyword>
<dbReference type="InterPro" id="IPR058047">
    <property type="entry name" value="CPSase_preATP-grasp"/>
</dbReference>
<feature type="binding site" evidence="19">
    <location>
        <position position="854"/>
    </location>
    <ligand>
        <name>Mg(2+)</name>
        <dbReference type="ChEBI" id="CHEBI:18420"/>
        <label>4</label>
    </ligand>
</feature>
<feature type="binding site" evidence="19">
    <location>
        <position position="835"/>
    </location>
    <ligand>
        <name>Mg(2+)</name>
        <dbReference type="ChEBI" id="CHEBI:18420"/>
        <label>3</label>
    </ligand>
</feature>
<feature type="binding site" evidence="19">
    <location>
        <position position="300"/>
    </location>
    <ligand>
        <name>ATP</name>
        <dbReference type="ChEBI" id="CHEBI:30616"/>
        <label>1</label>
    </ligand>
</feature>
<dbReference type="Gene3D" id="3.40.50.1380">
    <property type="entry name" value="Methylglyoxal synthase-like domain"/>
    <property type="match status" value="1"/>
</dbReference>
<dbReference type="Pfam" id="PF25596">
    <property type="entry name" value="CPSase_L_D1"/>
    <property type="match status" value="2"/>
</dbReference>
<evidence type="ECO:0000256" key="19">
    <source>
        <dbReference type="HAMAP-Rule" id="MF_01210"/>
    </source>
</evidence>
<feature type="domain" description="ATP-grasp" evidence="20">
    <location>
        <begin position="684"/>
        <end position="881"/>
    </location>
</feature>
<dbReference type="NCBIfam" id="TIGR01369">
    <property type="entry name" value="CPSaseII_lrg"/>
    <property type="match status" value="1"/>
</dbReference>
<dbReference type="NCBIfam" id="NF003671">
    <property type="entry name" value="PRK05294.1"/>
    <property type="match status" value="1"/>
</dbReference>
<dbReference type="GO" id="GO:0004087">
    <property type="term" value="F:carbamoyl-phosphate synthase (ammonia) activity"/>
    <property type="evidence" value="ECO:0007669"/>
    <property type="project" value="UniProtKB-EC"/>
</dbReference>
<proteinExistence type="inferred from homology"/>
<feature type="binding site" evidence="19">
    <location>
        <position position="177"/>
    </location>
    <ligand>
        <name>ATP</name>
        <dbReference type="ChEBI" id="CHEBI:30616"/>
        <label>1</label>
    </ligand>
</feature>
<evidence type="ECO:0000259" key="20">
    <source>
        <dbReference type="PROSITE" id="PS50975"/>
    </source>
</evidence>
<dbReference type="UniPathway" id="UPA00070">
    <property type="reaction ID" value="UER00115"/>
</dbReference>
<evidence type="ECO:0000256" key="12">
    <source>
        <dbReference type="ARBA" id="ARBA00022842"/>
    </source>
</evidence>
<dbReference type="PRINTS" id="PR00098">
    <property type="entry name" value="CPSASE"/>
</dbReference>
<dbReference type="GO" id="GO:0006541">
    <property type="term" value="P:glutamine metabolic process"/>
    <property type="evidence" value="ECO:0007669"/>
    <property type="project" value="TreeGrafter"/>
</dbReference>
<keyword evidence="10 19" id="KW-0547">Nucleotide-binding</keyword>
<feature type="binding site" evidence="19">
    <location>
        <position position="761"/>
    </location>
    <ligand>
        <name>ATP</name>
        <dbReference type="ChEBI" id="CHEBI:30616"/>
        <label>2</label>
    </ligand>
</feature>
<keyword evidence="7 19" id="KW-0028">Amino-acid biosynthesis</keyword>
<feature type="binding site" evidence="19">
    <location>
        <position position="720"/>
    </location>
    <ligand>
        <name>ATP</name>
        <dbReference type="ChEBI" id="CHEBI:30616"/>
        <label>2</label>
    </ligand>
</feature>
<feature type="binding site" evidence="19">
    <location>
        <position position="793"/>
    </location>
    <ligand>
        <name>ATP</name>
        <dbReference type="ChEBI" id="CHEBI:30616"/>
        <label>2</label>
    </ligand>
</feature>
<dbReference type="PROSITE" id="PS00867">
    <property type="entry name" value="CPSASE_2"/>
    <property type="match status" value="2"/>
</dbReference>
<feature type="binding site" evidence="19">
    <location>
        <position position="176"/>
    </location>
    <ligand>
        <name>ATP</name>
        <dbReference type="ChEBI" id="CHEBI:30616"/>
        <label>1</label>
    </ligand>
</feature>
<dbReference type="FunFam" id="3.30.470.20:FF:000013">
    <property type="entry name" value="Carbamoyl-phosphate synthase large chain"/>
    <property type="match status" value="1"/>
</dbReference>
<evidence type="ECO:0000313" key="22">
    <source>
        <dbReference type="EMBL" id="QNP28970.1"/>
    </source>
</evidence>